<dbReference type="PROSITE" id="PS51371">
    <property type="entry name" value="CBS"/>
    <property type="match status" value="2"/>
</dbReference>
<keyword evidence="5" id="KW-1185">Reference proteome</keyword>
<dbReference type="EMBL" id="FCON02000018">
    <property type="protein sequence ID" value="SAL45696.1"/>
    <property type="molecule type" value="Genomic_DNA"/>
</dbReference>
<feature type="domain" description="CBS" evidence="3">
    <location>
        <begin position="89"/>
        <end position="144"/>
    </location>
</feature>
<dbReference type="Pfam" id="PF00571">
    <property type="entry name" value="CBS"/>
    <property type="match status" value="2"/>
</dbReference>
<dbReference type="InterPro" id="IPR046342">
    <property type="entry name" value="CBS_dom_sf"/>
</dbReference>
<evidence type="ECO:0000256" key="2">
    <source>
        <dbReference type="PROSITE-ProRule" id="PRU00703"/>
    </source>
</evidence>
<name>A0A158HN40_9BURK</name>
<dbReference type="AlphaFoldDB" id="A0A158HN40"/>
<protein>
    <submittedName>
        <fullName evidence="4">Signal-transduction protein</fullName>
    </submittedName>
</protein>
<dbReference type="CDD" id="cd04623">
    <property type="entry name" value="CBS_pair_bac_euk"/>
    <property type="match status" value="1"/>
</dbReference>
<reference evidence="4" key="1">
    <citation type="submission" date="2016-01" db="EMBL/GenBank/DDBJ databases">
        <authorList>
            <person name="Peeters C."/>
        </authorList>
    </citation>
    <scope>NUCLEOTIDE SEQUENCE [LARGE SCALE GENOMIC DNA]</scope>
    <source>
        <strain evidence="4">LMG 22940</strain>
    </source>
</reference>
<dbReference type="Proteomes" id="UP000054770">
    <property type="component" value="Unassembled WGS sequence"/>
</dbReference>
<keyword evidence="1 2" id="KW-0129">CBS domain</keyword>
<dbReference type="RefSeq" id="WP_087644336.1">
    <property type="nucleotide sequence ID" value="NZ_FCON02000018.1"/>
</dbReference>
<dbReference type="SUPFAM" id="SSF54631">
    <property type="entry name" value="CBS-domain pair"/>
    <property type="match status" value="1"/>
</dbReference>
<dbReference type="SMART" id="SM00116">
    <property type="entry name" value="CBS"/>
    <property type="match status" value="2"/>
</dbReference>
<feature type="domain" description="CBS" evidence="3">
    <location>
        <begin position="24"/>
        <end position="80"/>
    </location>
</feature>
<proteinExistence type="predicted"/>
<dbReference type="InterPro" id="IPR000644">
    <property type="entry name" value="CBS_dom"/>
</dbReference>
<dbReference type="OrthoDB" id="9771532at2"/>
<evidence type="ECO:0000313" key="5">
    <source>
        <dbReference type="Proteomes" id="UP000054770"/>
    </source>
</evidence>
<dbReference type="PANTHER" id="PTHR43080:SF2">
    <property type="entry name" value="CBS DOMAIN-CONTAINING PROTEIN"/>
    <property type="match status" value="1"/>
</dbReference>
<organism evidence="4 5">
    <name type="scientific">Caballeronia choica</name>
    <dbReference type="NCBI Taxonomy" id="326476"/>
    <lineage>
        <taxon>Bacteria</taxon>
        <taxon>Pseudomonadati</taxon>
        <taxon>Pseudomonadota</taxon>
        <taxon>Betaproteobacteria</taxon>
        <taxon>Burkholderiales</taxon>
        <taxon>Burkholderiaceae</taxon>
        <taxon>Caballeronia</taxon>
    </lineage>
</organism>
<dbReference type="PANTHER" id="PTHR43080">
    <property type="entry name" value="CBS DOMAIN-CONTAINING PROTEIN CBSX3, MITOCHONDRIAL"/>
    <property type="match status" value="1"/>
</dbReference>
<evidence type="ECO:0000259" key="3">
    <source>
        <dbReference type="PROSITE" id="PS51371"/>
    </source>
</evidence>
<evidence type="ECO:0000313" key="4">
    <source>
        <dbReference type="EMBL" id="SAL45696.1"/>
    </source>
</evidence>
<accession>A0A158HN40</accession>
<sequence>MKQRFNSPELTLRYKTLREILAGKAPGAYSVAPDASVLSALQVMAEKDVGALVVLDGRRLVGVFSERDYARKIVLSGKASKDTAVREVMSDEVQSVTPDQTVPQCIELMTDKRIRHLPVVEGGEVIGMLSIGDLLKEMLGHHEQLLRQMAIERTVMLTPDPSSY</sequence>
<dbReference type="InterPro" id="IPR051257">
    <property type="entry name" value="Diverse_CBS-Domain"/>
</dbReference>
<gene>
    <name evidence="4" type="ORF">AWB68_02164</name>
</gene>
<comment type="caution">
    <text evidence="4">The sequence shown here is derived from an EMBL/GenBank/DDBJ whole genome shotgun (WGS) entry which is preliminary data.</text>
</comment>
<dbReference type="Gene3D" id="3.10.580.10">
    <property type="entry name" value="CBS-domain"/>
    <property type="match status" value="1"/>
</dbReference>
<evidence type="ECO:0000256" key="1">
    <source>
        <dbReference type="ARBA" id="ARBA00023122"/>
    </source>
</evidence>
<dbReference type="InterPro" id="IPR044725">
    <property type="entry name" value="CBSX3_CBS_dom"/>
</dbReference>